<protein>
    <recommendedName>
        <fullName evidence="5">Secreted protein</fullName>
    </recommendedName>
</protein>
<dbReference type="AlphaFoldDB" id="A0AAV7WMD4"/>
<keyword evidence="4" id="KW-1185">Reference proteome</keyword>
<accession>A0AAV7WMD4</accession>
<feature type="region of interest" description="Disordered" evidence="1">
    <location>
        <begin position="34"/>
        <end position="55"/>
    </location>
</feature>
<sequence>MGPRPLWVPVWRVTLSLLPHAVHVVRVVHAGSLMTPSGTRRGSQGLPGSKEQGAGTTVVGGFVAEEPWATAGRTTLAALCSADRLAPPTAAVAGSWGLGVPKTPGNTGLLAKGLQ</sequence>
<dbReference type="EMBL" id="JANPWB010000001">
    <property type="protein sequence ID" value="KAJ1215257.1"/>
    <property type="molecule type" value="Genomic_DNA"/>
</dbReference>
<feature type="chain" id="PRO_5043395319" description="Secreted protein" evidence="2">
    <location>
        <begin position="31"/>
        <end position="115"/>
    </location>
</feature>
<name>A0AAV7WMD4_PLEWA</name>
<gene>
    <name evidence="3" type="ORF">NDU88_002866</name>
</gene>
<keyword evidence="2" id="KW-0732">Signal</keyword>
<feature type="signal peptide" evidence="2">
    <location>
        <begin position="1"/>
        <end position="30"/>
    </location>
</feature>
<reference evidence="3" key="1">
    <citation type="journal article" date="2022" name="bioRxiv">
        <title>Sequencing and chromosome-scale assembly of the giantPleurodeles waltlgenome.</title>
        <authorList>
            <person name="Brown T."/>
            <person name="Elewa A."/>
            <person name="Iarovenko S."/>
            <person name="Subramanian E."/>
            <person name="Araus A.J."/>
            <person name="Petzold A."/>
            <person name="Susuki M."/>
            <person name="Suzuki K.-i.T."/>
            <person name="Hayashi T."/>
            <person name="Toyoda A."/>
            <person name="Oliveira C."/>
            <person name="Osipova E."/>
            <person name="Leigh N.D."/>
            <person name="Simon A."/>
            <person name="Yun M.H."/>
        </authorList>
    </citation>
    <scope>NUCLEOTIDE SEQUENCE</scope>
    <source>
        <strain evidence="3">20211129_DDA</strain>
        <tissue evidence="3">Liver</tissue>
    </source>
</reference>
<evidence type="ECO:0000256" key="1">
    <source>
        <dbReference type="SAM" id="MobiDB-lite"/>
    </source>
</evidence>
<evidence type="ECO:0000313" key="4">
    <source>
        <dbReference type="Proteomes" id="UP001066276"/>
    </source>
</evidence>
<proteinExistence type="predicted"/>
<evidence type="ECO:0000256" key="2">
    <source>
        <dbReference type="SAM" id="SignalP"/>
    </source>
</evidence>
<evidence type="ECO:0008006" key="5">
    <source>
        <dbReference type="Google" id="ProtNLM"/>
    </source>
</evidence>
<comment type="caution">
    <text evidence="3">The sequence shown here is derived from an EMBL/GenBank/DDBJ whole genome shotgun (WGS) entry which is preliminary data.</text>
</comment>
<evidence type="ECO:0000313" key="3">
    <source>
        <dbReference type="EMBL" id="KAJ1215257.1"/>
    </source>
</evidence>
<organism evidence="3 4">
    <name type="scientific">Pleurodeles waltl</name>
    <name type="common">Iberian ribbed newt</name>
    <dbReference type="NCBI Taxonomy" id="8319"/>
    <lineage>
        <taxon>Eukaryota</taxon>
        <taxon>Metazoa</taxon>
        <taxon>Chordata</taxon>
        <taxon>Craniata</taxon>
        <taxon>Vertebrata</taxon>
        <taxon>Euteleostomi</taxon>
        <taxon>Amphibia</taxon>
        <taxon>Batrachia</taxon>
        <taxon>Caudata</taxon>
        <taxon>Salamandroidea</taxon>
        <taxon>Salamandridae</taxon>
        <taxon>Pleurodelinae</taxon>
        <taxon>Pleurodeles</taxon>
    </lineage>
</organism>
<dbReference type="Proteomes" id="UP001066276">
    <property type="component" value="Chromosome 1_1"/>
</dbReference>